<dbReference type="Pfam" id="PF00212">
    <property type="entry name" value="ANP"/>
    <property type="match status" value="1"/>
</dbReference>
<dbReference type="InterPro" id="IPR002407">
    <property type="entry name" value="Natriuretic_peptide_atrial"/>
</dbReference>
<keyword evidence="4" id="KW-0372">Hormone</keyword>
<feature type="non-terminal residue" evidence="10">
    <location>
        <position position="139"/>
    </location>
</feature>
<evidence type="ECO:0000256" key="4">
    <source>
        <dbReference type="ARBA" id="ARBA00022702"/>
    </source>
</evidence>
<dbReference type="GO" id="GO:0097746">
    <property type="term" value="P:blood vessel diameter maintenance"/>
    <property type="evidence" value="ECO:0007669"/>
    <property type="project" value="UniProtKB-KW"/>
</dbReference>
<dbReference type="GO" id="GO:0051427">
    <property type="term" value="F:hormone receptor binding"/>
    <property type="evidence" value="ECO:0007669"/>
    <property type="project" value="TreeGrafter"/>
</dbReference>
<dbReference type="GO" id="GO:0005737">
    <property type="term" value="C:cytoplasm"/>
    <property type="evidence" value="ECO:0007669"/>
    <property type="project" value="TreeGrafter"/>
</dbReference>
<evidence type="ECO:0000256" key="6">
    <source>
        <dbReference type="ARBA" id="ARBA00022858"/>
    </source>
</evidence>
<dbReference type="EMBL" id="WEIS01026775">
    <property type="protein sequence ID" value="NWI64421.1"/>
    <property type="molecule type" value="Genomic_DNA"/>
</dbReference>
<keyword evidence="8" id="KW-0175">Coiled coil</keyword>
<keyword evidence="5 9" id="KW-0732">Signal</keyword>
<evidence type="ECO:0000256" key="7">
    <source>
        <dbReference type="ARBA" id="ARBA00023157"/>
    </source>
</evidence>
<dbReference type="GO" id="GO:0019934">
    <property type="term" value="P:cGMP-mediated signaling"/>
    <property type="evidence" value="ECO:0007669"/>
    <property type="project" value="TreeGrafter"/>
</dbReference>
<dbReference type="GO" id="GO:0003085">
    <property type="term" value="P:negative regulation of systemic arterial blood pressure"/>
    <property type="evidence" value="ECO:0007669"/>
    <property type="project" value="TreeGrafter"/>
</dbReference>
<name>A0A851D2K7_TODME</name>
<evidence type="ECO:0000256" key="8">
    <source>
        <dbReference type="SAM" id="Coils"/>
    </source>
</evidence>
<dbReference type="GO" id="GO:0007218">
    <property type="term" value="P:neuropeptide signaling pathway"/>
    <property type="evidence" value="ECO:0007669"/>
    <property type="project" value="TreeGrafter"/>
</dbReference>
<organism evidence="10 11">
    <name type="scientific">Todus mexicanus</name>
    <name type="common">Puerto Rican tody</name>
    <dbReference type="NCBI Taxonomy" id="135184"/>
    <lineage>
        <taxon>Eukaryota</taxon>
        <taxon>Metazoa</taxon>
        <taxon>Chordata</taxon>
        <taxon>Craniata</taxon>
        <taxon>Vertebrata</taxon>
        <taxon>Euteleostomi</taxon>
        <taxon>Archelosauria</taxon>
        <taxon>Archosauria</taxon>
        <taxon>Dinosauria</taxon>
        <taxon>Saurischia</taxon>
        <taxon>Theropoda</taxon>
        <taxon>Coelurosauria</taxon>
        <taxon>Aves</taxon>
        <taxon>Neognathae</taxon>
        <taxon>Neoaves</taxon>
        <taxon>Telluraves</taxon>
        <taxon>Coraciimorphae</taxon>
        <taxon>Coraciiformes</taxon>
        <taxon>Todidae</taxon>
        <taxon>Todus</taxon>
    </lineage>
</organism>
<keyword evidence="3" id="KW-0964">Secreted</keyword>
<evidence type="ECO:0000313" key="10">
    <source>
        <dbReference type="EMBL" id="NWI64421.1"/>
    </source>
</evidence>
<gene>
    <name evidence="10" type="primary">Nppa_1</name>
    <name evidence="10" type="ORF">TODMEX_R04218</name>
</gene>
<evidence type="ECO:0000256" key="2">
    <source>
        <dbReference type="ARBA" id="ARBA00009041"/>
    </source>
</evidence>
<feature type="non-terminal residue" evidence="10">
    <location>
        <position position="1"/>
    </location>
</feature>
<proteinExistence type="inferred from homology"/>
<comment type="caution">
    <text evidence="10">The sequence shown here is derived from an EMBL/GenBank/DDBJ whole genome shotgun (WGS) entry which is preliminary data.</text>
</comment>
<dbReference type="OrthoDB" id="8865096at2759"/>
<feature type="chain" id="PRO_5032322675" evidence="9">
    <location>
        <begin position="23"/>
        <end position="139"/>
    </location>
</feature>
<feature type="signal peptide" evidence="9">
    <location>
        <begin position="1"/>
        <end position="22"/>
    </location>
</feature>
<evidence type="ECO:0000256" key="1">
    <source>
        <dbReference type="ARBA" id="ARBA00004613"/>
    </source>
</evidence>
<evidence type="ECO:0000256" key="3">
    <source>
        <dbReference type="ARBA" id="ARBA00022525"/>
    </source>
</evidence>
<evidence type="ECO:0000256" key="9">
    <source>
        <dbReference type="SAM" id="SignalP"/>
    </source>
</evidence>
<dbReference type="AlphaFoldDB" id="A0A851D2K7"/>
<evidence type="ECO:0000256" key="5">
    <source>
        <dbReference type="ARBA" id="ARBA00022729"/>
    </source>
</evidence>
<reference evidence="10" key="1">
    <citation type="submission" date="2019-10" db="EMBL/GenBank/DDBJ databases">
        <title>Bird 10,000 Genomes (B10K) Project - Family phase.</title>
        <authorList>
            <person name="Zhang G."/>
        </authorList>
    </citation>
    <scope>NUCLEOTIDE SEQUENCE</scope>
    <source>
        <strain evidence="10">B10K-DU-002-69</strain>
        <tissue evidence="10">Muscle</tissue>
    </source>
</reference>
<dbReference type="GO" id="GO:0005179">
    <property type="term" value="F:hormone activity"/>
    <property type="evidence" value="ECO:0007669"/>
    <property type="project" value="UniProtKB-KW"/>
</dbReference>
<protein>
    <submittedName>
        <fullName evidence="10">ANF protein</fullName>
    </submittedName>
</protein>
<accession>A0A851D2K7</accession>
<keyword evidence="7" id="KW-1015">Disulfide bond</keyword>
<comment type="subcellular location">
    <subcellularLocation>
        <location evidence="1">Secreted</location>
    </subcellularLocation>
</comment>
<comment type="similarity">
    <text evidence="2">Belongs to the natriuretic peptide family.</text>
</comment>
<dbReference type="GO" id="GO:0005615">
    <property type="term" value="C:extracellular space"/>
    <property type="evidence" value="ECO:0007669"/>
    <property type="project" value="TreeGrafter"/>
</dbReference>
<evidence type="ECO:0000313" key="11">
    <source>
        <dbReference type="Proteomes" id="UP000660247"/>
    </source>
</evidence>
<keyword evidence="6" id="KW-0838">Vasoactive</keyword>
<dbReference type="PANTHER" id="PTHR14066">
    <property type="entry name" value="ATRIAL NATRIURETIC FACTOR PRECURSOR"/>
    <property type="match status" value="1"/>
</dbReference>
<dbReference type="InterPro" id="IPR000663">
    <property type="entry name" value="Natr_peptide"/>
</dbReference>
<dbReference type="PRINTS" id="PR00711">
    <property type="entry name" value="ANATPEPTIDE"/>
</dbReference>
<dbReference type="GO" id="GO:0007168">
    <property type="term" value="P:receptor guanylyl cyclase signaling pathway"/>
    <property type="evidence" value="ECO:0007669"/>
    <property type="project" value="TreeGrafter"/>
</dbReference>
<sequence length="139" mass="15271">MQVPTLCCRAWLLLLSLPWAGAQVACGKHDVELSSLQDLVEALEQLQEEERELDLEDKPVAGAQDGGSEWELLEAEGAPVLEPSPAQPAEGQSLWRSLLSSYRRRHFSSCFGMRMERIGAQTALGCNQFIARTSQLGAC</sequence>
<keyword evidence="11" id="KW-1185">Reference proteome</keyword>
<dbReference type="PANTHER" id="PTHR14066:SF10">
    <property type="entry name" value="NATRIURETIC PEPTIDES B"/>
    <property type="match status" value="1"/>
</dbReference>
<dbReference type="SMART" id="SM00183">
    <property type="entry name" value="NAT_PEP"/>
    <property type="match status" value="1"/>
</dbReference>
<dbReference type="InterPro" id="IPR050787">
    <property type="entry name" value="Natriuretic_peptide"/>
</dbReference>
<dbReference type="GO" id="GO:0006182">
    <property type="term" value="P:cGMP biosynthetic process"/>
    <property type="evidence" value="ECO:0007669"/>
    <property type="project" value="TreeGrafter"/>
</dbReference>
<feature type="coiled-coil region" evidence="8">
    <location>
        <begin position="29"/>
        <end position="56"/>
    </location>
</feature>
<dbReference type="Proteomes" id="UP000660247">
    <property type="component" value="Unassembled WGS sequence"/>
</dbReference>